<dbReference type="AlphaFoldDB" id="A0A0G4ELB9"/>
<evidence type="ECO:0000313" key="3">
    <source>
        <dbReference type="EMBL" id="CEL97799.1"/>
    </source>
</evidence>
<dbReference type="InParanoid" id="A0A0G4ELB9"/>
<feature type="compositionally biased region" description="Basic and acidic residues" evidence="1">
    <location>
        <begin position="125"/>
        <end position="134"/>
    </location>
</feature>
<keyword evidence="2" id="KW-0732">Signal</keyword>
<feature type="region of interest" description="Disordered" evidence="1">
    <location>
        <begin position="311"/>
        <end position="358"/>
    </location>
</feature>
<name>A0A0G4ELB9_VITBC</name>
<organism evidence="3 4">
    <name type="scientific">Vitrella brassicaformis (strain CCMP3155)</name>
    <dbReference type="NCBI Taxonomy" id="1169540"/>
    <lineage>
        <taxon>Eukaryota</taxon>
        <taxon>Sar</taxon>
        <taxon>Alveolata</taxon>
        <taxon>Colpodellida</taxon>
        <taxon>Vitrellaceae</taxon>
        <taxon>Vitrella</taxon>
    </lineage>
</organism>
<dbReference type="VEuPathDB" id="CryptoDB:Vbra_7720"/>
<feature type="compositionally biased region" description="Basic and acidic residues" evidence="1">
    <location>
        <begin position="318"/>
        <end position="335"/>
    </location>
</feature>
<dbReference type="Proteomes" id="UP000041254">
    <property type="component" value="Unassembled WGS sequence"/>
</dbReference>
<feature type="signal peptide" evidence="2">
    <location>
        <begin position="1"/>
        <end position="22"/>
    </location>
</feature>
<protein>
    <submittedName>
        <fullName evidence="3">Uncharacterized protein</fullName>
    </submittedName>
</protein>
<gene>
    <name evidence="3" type="ORF">Vbra_7720</name>
</gene>
<evidence type="ECO:0000256" key="1">
    <source>
        <dbReference type="SAM" id="MobiDB-lite"/>
    </source>
</evidence>
<keyword evidence="4" id="KW-1185">Reference proteome</keyword>
<evidence type="ECO:0000256" key="2">
    <source>
        <dbReference type="SAM" id="SignalP"/>
    </source>
</evidence>
<evidence type="ECO:0000313" key="4">
    <source>
        <dbReference type="Proteomes" id="UP000041254"/>
    </source>
</evidence>
<feature type="region of interest" description="Disordered" evidence="1">
    <location>
        <begin position="125"/>
        <end position="245"/>
    </location>
</feature>
<accession>A0A0G4ELB9</accession>
<feature type="chain" id="PRO_5005187278" evidence="2">
    <location>
        <begin position="23"/>
        <end position="437"/>
    </location>
</feature>
<dbReference type="EMBL" id="CDMY01000256">
    <property type="protein sequence ID" value="CEL97799.1"/>
    <property type="molecule type" value="Genomic_DNA"/>
</dbReference>
<proteinExistence type="predicted"/>
<sequence length="437" mass="46639">MRLMLFLRTLLLGLSFLSLASAVHTGRFLRSPLRTSHGAALESADDPLKFVSGPFCCYCKRGEIILDFMQPMDAPDEAAARDSCQNECLDRDPEVTHFKIEPGKCRSQEEVDEANERILAAMKKEEEEKKKEAEPGSPETPPLAASKVGEEEPEPPEGPGEIAAKVGGEEPPEGPDEISAAKVGGEEPEPPEGPGEIAAKVGGEEPPEEPGEISAAKVGGEEPEPPEGPGEIAAKVGGEEPPAETQYCCYCAPPGMTTTNHADMPSSGDEEVDTNSCMDFCKADTAKHIRVVPDLSCKQVDLSQKTITEMKGSPKFRAKAEALEEPEPKPNKPAEEPTEEPVGAPAGAAAGGAAGAEEEPAAGGKDYCCFCREGPKAGHFERLTSRSRYDAMHKCINDICDAKGLDDVVFLGGQQCDAMTQGKTFMRELEKRKGQAQ</sequence>
<reference evidence="3 4" key="1">
    <citation type="submission" date="2014-11" db="EMBL/GenBank/DDBJ databases">
        <authorList>
            <person name="Zhu J."/>
            <person name="Qi W."/>
            <person name="Song R."/>
        </authorList>
    </citation>
    <scope>NUCLEOTIDE SEQUENCE [LARGE SCALE GENOMIC DNA]</scope>
</reference>